<dbReference type="SUPFAM" id="SSF55874">
    <property type="entry name" value="ATPase domain of HSP90 chaperone/DNA topoisomerase II/histidine kinase"/>
    <property type="match status" value="1"/>
</dbReference>
<feature type="transmembrane region" description="Helical" evidence="14">
    <location>
        <begin position="34"/>
        <end position="54"/>
    </location>
</feature>
<evidence type="ECO:0000256" key="4">
    <source>
        <dbReference type="ARBA" id="ARBA00022475"/>
    </source>
</evidence>
<comment type="subcellular location">
    <subcellularLocation>
        <location evidence="2">Cell membrane</location>
        <topology evidence="2">Multi-pass membrane protein</topology>
    </subcellularLocation>
</comment>
<feature type="transmembrane region" description="Helical" evidence="14">
    <location>
        <begin position="12"/>
        <end position="28"/>
    </location>
</feature>
<keyword evidence="8" id="KW-0547">Nucleotide-binding</keyword>
<dbReference type="InterPro" id="IPR004358">
    <property type="entry name" value="Sig_transdc_His_kin-like_C"/>
</dbReference>
<evidence type="ECO:0000256" key="12">
    <source>
        <dbReference type="ARBA" id="ARBA00023012"/>
    </source>
</evidence>
<comment type="caution">
    <text evidence="16">The sequence shown here is derived from an EMBL/GenBank/DDBJ whole genome shotgun (WGS) entry which is preliminary data.</text>
</comment>
<evidence type="ECO:0000259" key="15">
    <source>
        <dbReference type="PROSITE" id="PS50109"/>
    </source>
</evidence>
<dbReference type="Proteomes" id="UP000626844">
    <property type="component" value="Unassembled WGS sequence"/>
</dbReference>
<keyword evidence="13 14" id="KW-0472">Membrane</keyword>
<dbReference type="EMBL" id="JACXAI010000015">
    <property type="protein sequence ID" value="MBD1381055.1"/>
    <property type="molecule type" value="Genomic_DNA"/>
</dbReference>
<evidence type="ECO:0000256" key="10">
    <source>
        <dbReference type="ARBA" id="ARBA00022840"/>
    </source>
</evidence>
<keyword evidence="17" id="KW-1185">Reference proteome</keyword>
<dbReference type="GO" id="GO:0005524">
    <property type="term" value="F:ATP binding"/>
    <property type="evidence" value="ECO:0007669"/>
    <property type="project" value="UniProtKB-KW"/>
</dbReference>
<evidence type="ECO:0000313" key="16">
    <source>
        <dbReference type="EMBL" id="MBD1381055.1"/>
    </source>
</evidence>
<keyword evidence="10" id="KW-0067">ATP-binding</keyword>
<dbReference type="RefSeq" id="WP_191158654.1">
    <property type="nucleotide sequence ID" value="NZ_JACXAI010000015.1"/>
</dbReference>
<gene>
    <name evidence="16" type="ORF">IC621_12505</name>
</gene>
<evidence type="ECO:0000256" key="14">
    <source>
        <dbReference type="SAM" id="Phobius"/>
    </source>
</evidence>
<dbReference type="InterPro" id="IPR050351">
    <property type="entry name" value="BphY/WalK/GraS-like"/>
</dbReference>
<keyword evidence="7 14" id="KW-0812">Transmembrane</keyword>
<dbReference type="InterPro" id="IPR005467">
    <property type="entry name" value="His_kinase_dom"/>
</dbReference>
<dbReference type="InterPro" id="IPR003661">
    <property type="entry name" value="HisK_dim/P_dom"/>
</dbReference>
<dbReference type="EC" id="2.7.13.3" evidence="3"/>
<accession>A0A926NHA5</accession>
<dbReference type="InterPro" id="IPR036890">
    <property type="entry name" value="HATPase_C_sf"/>
</dbReference>
<evidence type="ECO:0000313" key="17">
    <source>
        <dbReference type="Proteomes" id="UP000626844"/>
    </source>
</evidence>
<dbReference type="PRINTS" id="PR00344">
    <property type="entry name" value="BCTRLSENSOR"/>
</dbReference>
<keyword evidence="12" id="KW-0902">Two-component regulatory system</keyword>
<keyword evidence="11 14" id="KW-1133">Transmembrane helix</keyword>
<dbReference type="CDD" id="cd00082">
    <property type="entry name" value="HisKA"/>
    <property type="match status" value="1"/>
</dbReference>
<proteinExistence type="predicted"/>
<dbReference type="Pfam" id="PF02518">
    <property type="entry name" value="HATPase_c"/>
    <property type="match status" value="1"/>
</dbReference>
<dbReference type="Gene3D" id="3.30.565.10">
    <property type="entry name" value="Histidine kinase-like ATPase, C-terminal domain"/>
    <property type="match status" value="1"/>
</dbReference>
<dbReference type="SMART" id="SM00387">
    <property type="entry name" value="HATPase_c"/>
    <property type="match status" value="1"/>
</dbReference>
<evidence type="ECO:0000256" key="8">
    <source>
        <dbReference type="ARBA" id="ARBA00022741"/>
    </source>
</evidence>
<feature type="domain" description="Histidine kinase" evidence="15">
    <location>
        <begin position="120"/>
        <end position="324"/>
    </location>
</feature>
<protein>
    <recommendedName>
        <fullName evidence="3">histidine kinase</fullName>
        <ecNumber evidence="3">2.7.13.3</ecNumber>
    </recommendedName>
</protein>
<organism evidence="16 17">
    <name type="scientific">Metabacillus arenae</name>
    <dbReference type="NCBI Taxonomy" id="2771434"/>
    <lineage>
        <taxon>Bacteria</taxon>
        <taxon>Bacillati</taxon>
        <taxon>Bacillota</taxon>
        <taxon>Bacilli</taxon>
        <taxon>Bacillales</taxon>
        <taxon>Bacillaceae</taxon>
        <taxon>Metabacillus</taxon>
    </lineage>
</organism>
<name>A0A926NHA5_9BACI</name>
<reference evidence="16" key="1">
    <citation type="submission" date="2020-09" db="EMBL/GenBank/DDBJ databases">
        <title>A novel bacterium of genus Bacillus, isolated from South China Sea.</title>
        <authorList>
            <person name="Huang H."/>
            <person name="Mo K."/>
            <person name="Hu Y."/>
        </authorList>
    </citation>
    <scope>NUCLEOTIDE SEQUENCE</scope>
    <source>
        <strain evidence="16">IB182487</strain>
    </source>
</reference>
<comment type="catalytic activity">
    <reaction evidence="1">
        <text>ATP + protein L-histidine = ADP + protein N-phospho-L-histidine.</text>
        <dbReference type="EC" id="2.7.13.3"/>
    </reaction>
</comment>
<dbReference type="FunFam" id="3.30.565.10:FF:000057">
    <property type="entry name" value="Sensor histidine kinase"/>
    <property type="match status" value="1"/>
</dbReference>
<dbReference type="GO" id="GO:0004721">
    <property type="term" value="F:phosphoprotein phosphatase activity"/>
    <property type="evidence" value="ECO:0007669"/>
    <property type="project" value="TreeGrafter"/>
</dbReference>
<evidence type="ECO:0000256" key="6">
    <source>
        <dbReference type="ARBA" id="ARBA00022679"/>
    </source>
</evidence>
<dbReference type="PANTHER" id="PTHR45453:SF2">
    <property type="entry name" value="HISTIDINE KINASE"/>
    <property type="match status" value="1"/>
</dbReference>
<evidence type="ECO:0000256" key="13">
    <source>
        <dbReference type="ARBA" id="ARBA00023136"/>
    </source>
</evidence>
<sequence>MKLFFRDQLPLSFLYIVQLLIISFVYWLDGNQNITTSLYAAFLSFTLFIGYLIFRYLKNRVFYYRLERSQVSLEDFPKQESPSPLVESLHELLKKQFRRFQNELHNTGHKLESHIQFINQWTHQMKTPISVIYLLIQDEEDKRFSAIGYEVDRLKKGLDMVLYSSRLDHFEHDFHVQILDLERIVRSAASEQKRLFIRKKVFPHILIKEPIKITSDEKWLTFVVTQLITNAVKYSMGENKKIYIEGFYSLNNTTVLEIRDEGVGIPKSDLPRVFNPYFTGENGRRFQESTGMGLYLVKQICRKLGHQVELESETGKGTTVRILF</sequence>
<keyword evidence="5" id="KW-0597">Phosphoprotein</keyword>
<keyword evidence="9 16" id="KW-0418">Kinase</keyword>
<dbReference type="GO" id="GO:0000155">
    <property type="term" value="F:phosphorelay sensor kinase activity"/>
    <property type="evidence" value="ECO:0007669"/>
    <property type="project" value="InterPro"/>
</dbReference>
<evidence type="ECO:0000256" key="11">
    <source>
        <dbReference type="ARBA" id="ARBA00022989"/>
    </source>
</evidence>
<evidence type="ECO:0000256" key="3">
    <source>
        <dbReference type="ARBA" id="ARBA00012438"/>
    </source>
</evidence>
<evidence type="ECO:0000256" key="2">
    <source>
        <dbReference type="ARBA" id="ARBA00004651"/>
    </source>
</evidence>
<keyword evidence="4" id="KW-1003">Cell membrane</keyword>
<dbReference type="InterPro" id="IPR003594">
    <property type="entry name" value="HATPase_dom"/>
</dbReference>
<evidence type="ECO:0000256" key="9">
    <source>
        <dbReference type="ARBA" id="ARBA00022777"/>
    </source>
</evidence>
<evidence type="ECO:0000256" key="1">
    <source>
        <dbReference type="ARBA" id="ARBA00000085"/>
    </source>
</evidence>
<evidence type="ECO:0000256" key="5">
    <source>
        <dbReference type="ARBA" id="ARBA00022553"/>
    </source>
</evidence>
<dbReference type="AlphaFoldDB" id="A0A926NHA5"/>
<evidence type="ECO:0000256" key="7">
    <source>
        <dbReference type="ARBA" id="ARBA00022692"/>
    </source>
</evidence>
<keyword evidence="6" id="KW-0808">Transferase</keyword>
<dbReference type="PANTHER" id="PTHR45453">
    <property type="entry name" value="PHOSPHATE REGULON SENSOR PROTEIN PHOR"/>
    <property type="match status" value="1"/>
</dbReference>
<dbReference type="GO" id="GO:0016036">
    <property type="term" value="P:cellular response to phosphate starvation"/>
    <property type="evidence" value="ECO:0007669"/>
    <property type="project" value="TreeGrafter"/>
</dbReference>
<dbReference type="GO" id="GO:0005886">
    <property type="term" value="C:plasma membrane"/>
    <property type="evidence" value="ECO:0007669"/>
    <property type="project" value="UniProtKB-SubCell"/>
</dbReference>
<dbReference type="PROSITE" id="PS50109">
    <property type="entry name" value="HIS_KIN"/>
    <property type="match status" value="1"/>
</dbReference>